<keyword evidence="2" id="KW-1185">Reference proteome</keyword>
<proteinExistence type="predicted"/>
<gene>
    <name evidence="1" type="ORF">CkaCkLH20_12863</name>
</gene>
<dbReference type="EMBL" id="JAATWM020000066">
    <property type="protein sequence ID" value="KAF9869676.1"/>
    <property type="molecule type" value="Genomic_DNA"/>
</dbReference>
<dbReference type="OrthoDB" id="5400409at2759"/>
<dbReference type="AlphaFoldDB" id="A0A9P6HWP8"/>
<reference evidence="1" key="1">
    <citation type="submission" date="2020-03" db="EMBL/GenBank/DDBJ databases">
        <authorList>
            <person name="He L."/>
        </authorList>
    </citation>
    <scope>NUCLEOTIDE SEQUENCE</scope>
    <source>
        <strain evidence="1">CkLH20</strain>
    </source>
</reference>
<name>A0A9P6HWP8_9PEZI</name>
<organism evidence="1 2">
    <name type="scientific">Colletotrichum karsti</name>
    <dbReference type="NCBI Taxonomy" id="1095194"/>
    <lineage>
        <taxon>Eukaryota</taxon>
        <taxon>Fungi</taxon>
        <taxon>Dikarya</taxon>
        <taxon>Ascomycota</taxon>
        <taxon>Pezizomycotina</taxon>
        <taxon>Sordariomycetes</taxon>
        <taxon>Hypocreomycetidae</taxon>
        <taxon>Glomerellales</taxon>
        <taxon>Glomerellaceae</taxon>
        <taxon>Colletotrichum</taxon>
        <taxon>Colletotrichum boninense species complex</taxon>
    </lineage>
</organism>
<protein>
    <submittedName>
        <fullName evidence="1">Uncharacterized protein</fullName>
    </submittedName>
</protein>
<dbReference type="RefSeq" id="XP_038739137.1">
    <property type="nucleotide sequence ID" value="XM_038895575.1"/>
</dbReference>
<dbReference type="GeneID" id="62168649"/>
<reference evidence="1" key="2">
    <citation type="submission" date="2020-11" db="EMBL/GenBank/DDBJ databases">
        <title>Whole genome sequencing of Colletotrichum sp.</title>
        <authorList>
            <person name="Li H."/>
        </authorList>
    </citation>
    <scope>NUCLEOTIDE SEQUENCE</scope>
    <source>
        <strain evidence="1">CkLH20</strain>
    </source>
</reference>
<dbReference type="Proteomes" id="UP000781932">
    <property type="component" value="Unassembled WGS sequence"/>
</dbReference>
<evidence type="ECO:0000313" key="1">
    <source>
        <dbReference type="EMBL" id="KAF9869676.1"/>
    </source>
</evidence>
<evidence type="ECO:0000313" key="2">
    <source>
        <dbReference type="Proteomes" id="UP000781932"/>
    </source>
</evidence>
<sequence>MAGPIQIGDIVNIGRICWDLYHYGWDKDYGATKQYAEFGRDVRGLADNLDILGRVVIQADQSLRRDVSFSKSLRWDPSSLGEIIGDYQDTLKECFELIDENNRYRSASGPLKNIEWNVLVAPAADRLRARIALHNSKILHVLKPFEIDLLRRIREDIHQVHIAIQAVHGDLHRLIGVLVPDLQQALDQQAHREEHTLEVPVLVDESFQRAWDSRSPSDPEPSLREMTDAFVLHFDKSTINFTPIGILVENKIPPLHQYLNLLKCVWLKKHIDQSPELSGVVRGVSHWPSYIQELKDCLSTQCVRFQQDLVKPSLEGMAPEMFEIWPEKELPQLVDVVTKDALMEQILDIPLQGSAANVQRRLQLLRRMGAGGRRFRINITGVEQGTVKSARRQAETIDFDITSVILNPLYAVPSRSGVLDMILRKDERIAKLSFTTLKDVVKFQQGVTGFKAFDNYCQYNAMVSFVVSGRDEPLVEDACVQFWIPKQLDGQLVTNNEALVKDDAYARSSTAASSAYDTTSRQNTLRMWNSTDPFTASPTETVQRNEPNGFSAPDIYPTSASWIWVQENAGGKPDRSIRDTLAIQPSANWSIPCVMVFGKGAVHFHG</sequence>
<comment type="caution">
    <text evidence="1">The sequence shown here is derived from an EMBL/GenBank/DDBJ whole genome shotgun (WGS) entry which is preliminary data.</text>
</comment>
<accession>A0A9P6HWP8</accession>